<dbReference type="InterPro" id="IPR032808">
    <property type="entry name" value="DoxX"/>
</dbReference>
<keyword evidence="3" id="KW-1003">Cell membrane</keyword>
<sequence>MNNWNSERLSALGTTALRLGLAAVFFGHSYAKLFVFTLPGTAQFFAAHGFPGWTAYPVTVAELLGAVALLLGLRTRIVAAALIAVLFGALRVHAPNGWMFSNAGGGWEYVAFLIAALGAQVLLGSGAYSVNRGSDARSLP</sequence>
<comment type="subcellular location">
    <subcellularLocation>
        <location evidence="1">Cell membrane</location>
        <topology evidence="1">Multi-pass membrane protein</topology>
    </subcellularLocation>
</comment>
<evidence type="ECO:0000313" key="8">
    <source>
        <dbReference type="EMBL" id="WXB07694.1"/>
    </source>
</evidence>
<comment type="similarity">
    <text evidence="2">Belongs to the DoxX family.</text>
</comment>
<dbReference type="Pfam" id="PF07681">
    <property type="entry name" value="DoxX"/>
    <property type="match status" value="1"/>
</dbReference>
<evidence type="ECO:0000313" key="9">
    <source>
        <dbReference type="Proteomes" id="UP001374803"/>
    </source>
</evidence>
<evidence type="ECO:0000256" key="6">
    <source>
        <dbReference type="ARBA" id="ARBA00023136"/>
    </source>
</evidence>
<feature type="transmembrane region" description="Helical" evidence="7">
    <location>
        <begin position="77"/>
        <end position="94"/>
    </location>
</feature>
<organism evidence="8 9">
    <name type="scientific">Pendulispora rubella</name>
    <dbReference type="NCBI Taxonomy" id="2741070"/>
    <lineage>
        <taxon>Bacteria</taxon>
        <taxon>Pseudomonadati</taxon>
        <taxon>Myxococcota</taxon>
        <taxon>Myxococcia</taxon>
        <taxon>Myxococcales</taxon>
        <taxon>Sorangiineae</taxon>
        <taxon>Pendulisporaceae</taxon>
        <taxon>Pendulispora</taxon>
    </lineage>
</organism>
<protein>
    <submittedName>
        <fullName evidence="8">DoxX family protein</fullName>
    </submittedName>
</protein>
<name>A0ABZ2LDP6_9BACT</name>
<dbReference type="InterPro" id="IPR051907">
    <property type="entry name" value="DoxX-like_oxidoreductase"/>
</dbReference>
<dbReference type="PANTHER" id="PTHR33452:SF1">
    <property type="entry name" value="INNER MEMBRANE PROTEIN YPHA-RELATED"/>
    <property type="match status" value="1"/>
</dbReference>
<evidence type="ECO:0000256" key="5">
    <source>
        <dbReference type="ARBA" id="ARBA00022989"/>
    </source>
</evidence>
<reference evidence="8" key="1">
    <citation type="submission" date="2021-12" db="EMBL/GenBank/DDBJ databases">
        <title>Discovery of the Pendulisporaceae a myxobacterial family with distinct sporulation behavior and unique specialized metabolism.</title>
        <authorList>
            <person name="Garcia R."/>
            <person name="Popoff A."/>
            <person name="Bader C.D."/>
            <person name="Loehr J."/>
            <person name="Walesch S."/>
            <person name="Walt C."/>
            <person name="Boldt J."/>
            <person name="Bunk B."/>
            <person name="Haeckl F.J.F.P.J."/>
            <person name="Gunesch A.P."/>
            <person name="Birkelbach J."/>
            <person name="Nuebel U."/>
            <person name="Pietschmann T."/>
            <person name="Bach T."/>
            <person name="Mueller R."/>
        </authorList>
    </citation>
    <scope>NUCLEOTIDE SEQUENCE</scope>
    <source>
        <strain evidence="8">MSr11367</strain>
    </source>
</reference>
<keyword evidence="6 7" id="KW-0472">Membrane</keyword>
<gene>
    <name evidence="8" type="ORF">LVJ94_10670</name>
</gene>
<keyword evidence="4 7" id="KW-0812">Transmembrane</keyword>
<evidence type="ECO:0000256" key="3">
    <source>
        <dbReference type="ARBA" id="ARBA00022475"/>
    </source>
</evidence>
<keyword evidence="9" id="KW-1185">Reference proteome</keyword>
<keyword evidence="5 7" id="KW-1133">Transmembrane helix</keyword>
<dbReference type="EMBL" id="CP089983">
    <property type="protein sequence ID" value="WXB07694.1"/>
    <property type="molecule type" value="Genomic_DNA"/>
</dbReference>
<dbReference type="RefSeq" id="WP_394837359.1">
    <property type="nucleotide sequence ID" value="NZ_CP089929.1"/>
</dbReference>
<evidence type="ECO:0000256" key="1">
    <source>
        <dbReference type="ARBA" id="ARBA00004651"/>
    </source>
</evidence>
<accession>A0ABZ2LDP6</accession>
<evidence type="ECO:0000256" key="7">
    <source>
        <dbReference type="SAM" id="Phobius"/>
    </source>
</evidence>
<evidence type="ECO:0000256" key="2">
    <source>
        <dbReference type="ARBA" id="ARBA00006679"/>
    </source>
</evidence>
<dbReference type="Proteomes" id="UP001374803">
    <property type="component" value="Chromosome"/>
</dbReference>
<feature type="transmembrane region" description="Helical" evidence="7">
    <location>
        <begin position="46"/>
        <end position="70"/>
    </location>
</feature>
<feature type="transmembrane region" description="Helical" evidence="7">
    <location>
        <begin position="109"/>
        <end position="130"/>
    </location>
</feature>
<evidence type="ECO:0000256" key="4">
    <source>
        <dbReference type="ARBA" id="ARBA00022692"/>
    </source>
</evidence>
<dbReference type="PANTHER" id="PTHR33452">
    <property type="entry name" value="OXIDOREDUCTASE CATD-RELATED"/>
    <property type="match status" value="1"/>
</dbReference>
<proteinExistence type="inferred from homology"/>